<evidence type="ECO:0000256" key="5">
    <source>
        <dbReference type="ARBA" id="ARBA00022679"/>
    </source>
</evidence>
<dbReference type="InterPro" id="IPR035907">
    <property type="entry name" value="Hppk_sf"/>
</dbReference>
<evidence type="ECO:0000256" key="7">
    <source>
        <dbReference type="ARBA" id="ARBA00022777"/>
    </source>
</evidence>
<evidence type="ECO:0000256" key="3">
    <source>
        <dbReference type="ARBA" id="ARBA00013253"/>
    </source>
</evidence>
<keyword evidence="15" id="KW-1185">Reference proteome</keyword>
<evidence type="ECO:0000256" key="11">
    <source>
        <dbReference type="ARBA" id="ARBA00029766"/>
    </source>
</evidence>
<dbReference type="PANTHER" id="PTHR43071">
    <property type="entry name" value="2-AMINO-4-HYDROXY-6-HYDROXYMETHYLDIHYDROPTERIDINE PYROPHOSPHOKINASE"/>
    <property type="match status" value="1"/>
</dbReference>
<keyword evidence="5" id="KW-0808">Transferase</keyword>
<proteinExistence type="inferred from homology"/>
<keyword evidence="8" id="KW-0067">ATP-binding</keyword>
<dbReference type="RefSeq" id="WP_322497478.1">
    <property type="nucleotide sequence ID" value="NZ_JARGYT010000014.1"/>
</dbReference>
<dbReference type="NCBIfam" id="TIGR01498">
    <property type="entry name" value="folK"/>
    <property type="match status" value="1"/>
</dbReference>
<dbReference type="InterPro" id="IPR000550">
    <property type="entry name" value="Hppk"/>
</dbReference>
<evidence type="ECO:0000256" key="10">
    <source>
        <dbReference type="ARBA" id="ARBA00029409"/>
    </source>
</evidence>
<evidence type="ECO:0000256" key="6">
    <source>
        <dbReference type="ARBA" id="ARBA00022741"/>
    </source>
</evidence>
<organism evidence="14 15">
    <name type="scientific">Candidatus Cyrtobacter comes</name>
    <dbReference type="NCBI Taxonomy" id="675776"/>
    <lineage>
        <taxon>Bacteria</taxon>
        <taxon>Pseudomonadati</taxon>
        <taxon>Pseudomonadota</taxon>
        <taxon>Alphaproteobacteria</taxon>
        <taxon>Rickettsiales</taxon>
        <taxon>Candidatus Midichloriaceae</taxon>
        <taxon>Candidatus Cyrtobacter</taxon>
    </lineage>
</organism>
<evidence type="ECO:0000256" key="8">
    <source>
        <dbReference type="ARBA" id="ARBA00022840"/>
    </source>
</evidence>
<comment type="similarity">
    <text evidence="2">Belongs to the HPPK family.</text>
</comment>
<keyword evidence="7" id="KW-0418">Kinase</keyword>
<dbReference type="EC" id="2.7.6.3" evidence="3"/>
<evidence type="ECO:0000256" key="12">
    <source>
        <dbReference type="ARBA" id="ARBA00033413"/>
    </source>
</evidence>
<evidence type="ECO:0000256" key="2">
    <source>
        <dbReference type="ARBA" id="ARBA00005810"/>
    </source>
</evidence>
<comment type="caution">
    <text evidence="14">The sequence shown here is derived from an EMBL/GenBank/DDBJ whole genome shotgun (WGS) entry which is preliminary data.</text>
</comment>
<dbReference type="PANTHER" id="PTHR43071:SF1">
    <property type="entry name" value="2-AMINO-4-HYDROXY-6-HYDROXYMETHYLDIHYDROPTERIDINE PYROPHOSPHOKINASE"/>
    <property type="match status" value="1"/>
</dbReference>
<comment type="pathway">
    <text evidence="1">Cofactor biosynthesis; tetrahydrofolate biosynthesis; 2-amino-4-hydroxy-6-hydroxymethyl-7,8-dihydropteridine diphosphate from 7,8-dihydroneopterin triphosphate: step 4/4.</text>
</comment>
<dbReference type="CDD" id="cd00483">
    <property type="entry name" value="HPPK"/>
    <property type="match status" value="1"/>
</dbReference>
<dbReference type="Proteomes" id="UP001293791">
    <property type="component" value="Unassembled WGS sequence"/>
</dbReference>
<evidence type="ECO:0000256" key="9">
    <source>
        <dbReference type="ARBA" id="ARBA00022909"/>
    </source>
</evidence>
<dbReference type="Gene3D" id="3.30.70.560">
    <property type="entry name" value="7,8-Dihydro-6-hydroxymethylpterin-pyrophosphokinase HPPK"/>
    <property type="match status" value="1"/>
</dbReference>
<dbReference type="Pfam" id="PF01288">
    <property type="entry name" value="HPPK"/>
    <property type="match status" value="1"/>
</dbReference>
<keyword evidence="9" id="KW-0289">Folate biosynthesis</keyword>
<accession>A0ABU5L788</accession>
<dbReference type="EMBL" id="JARGYT010000014">
    <property type="protein sequence ID" value="MDZ5761984.1"/>
    <property type="molecule type" value="Genomic_DNA"/>
</dbReference>
<feature type="domain" description="7,8-dihydro-6-hydroxymethylpterin-pyrophosphokinase" evidence="13">
    <location>
        <begin position="5"/>
        <end position="136"/>
    </location>
</feature>
<gene>
    <name evidence="14" type="ORF">Cyrtocomes_00349</name>
</gene>
<evidence type="ECO:0000256" key="4">
    <source>
        <dbReference type="ARBA" id="ARBA00016218"/>
    </source>
</evidence>
<evidence type="ECO:0000259" key="13">
    <source>
        <dbReference type="Pfam" id="PF01288"/>
    </source>
</evidence>
<evidence type="ECO:0000313" key="15">
    <source>
        <dbReference type="Proteomes" id="UP001293791"/>
    </source>
</evidence>
<evidence type="ECO:0000313" key="14">
    <source>
        <dbReference type="EMBL" id="MDZ5761984.1"/>
    </source>
</evidence>
<comment type="function">
    <text evidence="10">Catalyzes the transfer of pyrophosphate from adenosine triphosphate (ATP) to 6-hydroxymethyl-7,8-dihydropterin, an enzymatic step in folate biosynthesis pathway.</text>
</comment>
<protein>
    <recommendedName>
        <fullName evidence="4">2-amino-4-hydroxy-6-hydroxymethyldihydropteridine pyrophosphokinase</fullName>
        <ecNumber evidence="3">2.7.6.3</ecNumber>
    </recommendedName>
    <alternativeName>
        <fullName evidence="11">6-hydroxymethyl-7,8-dihydropterin pyrophosphokinase</fullName>
    </alternativeName>
    <alternativeName>
        <fullName evidence="12">7,8-dihydro-6-hydroxymethylpterin-pyrophosphokinase</fullName>
    </alternativeName>
</protein>
<keyword evidence="6" id="KW-0547">Nucleotide-binding</keyword>
<dbReference type="SUPFAM" id="SSF55083">
    <property type="entry name" value="6-hydroxymethyl-7,8-dihydropterin pyrophosphokinase, HPPK"/>
    <property type="match status" value="1"/>
</dbReference>
<evidence type="ECO:0000256" key="1">
    <source>
        <dbReference type="ARBA" id="ARBA00005051"/>
    </source>
</evidence>
<name>A0ABU5L788_9RICK</name>
<reference evidence="14 15" key="1">
    <citation type="submission" date="2023-02" db="EMBL/GenBank/DDBJ databases">
        <title>Host association and intracellularity evolved multiple times independently in the Rickettsiales.</title>
        <authorList>
            <person name="Castelli M."/>
            <person name="Nardi T."/>
            <person name="Gammuto L."/>
            <person name="Bellinzona G."/>
            <person name="Sabaneyeva E."/>
            <person name="Potekhin A."/>
            <person name="Serra V."/>
            <person name="Petroni G."/>
            <person name="Sassera D."/>
        </authorList>
    </citation>
    <scope>NUCLEOTIDE SEQUENCE [LARGE SCALE GENOMIC DNA]</scope>
    <source>
        <strain evidence="14 15">BOD18</strain>
    </source>
</reference>
<sequence length="171" mass="19393">MLYLISLGSNVGDRLHNMRSAVAGVRNFSKILDISSLYESKALLPPGAPKSWNIDYLNSVLSCASDLEPHDFLSNIREIECEMGRGNERKKWSPRIIDIDILMCSNCIISDDLLQIPHPYMHERPFIIIPASEIAPNLIHPILNVTLSSLQYSIKSDNNPKIITDNCWYRL</sequence>